<evidence type="ECO:0000313" key="2">
    <source>
        <dbReference type="Proteomes" id="UP001055879"/>
    </source>
</evidence>
<proteinExistence type="predicted"/>
<protein>
    <submittedName>
        <fullName evidence="1">Uncharacterized protein</fullName>
    </submittedName>
</protein>
<comment type="caution">
    <text evidence="1">The sequence shown here is derived from an EMBL/GenBank/DDBJ whole genome shotgun (WGS) entry which is preliminary data.</text>
</comment>
<evidence type="ECO:0000313" key="1">
    <source>
        <dbReference type="EMBL" id="KAI3672418.1"/>
    </source>
</evidence>
<organism evidence="1 2">
    <name type="scientific">Arctium lappa</name>
    <name type="common">Greater burdock</name>
    <name type="synonym">Lappa major</name>
    <dbReference type="NCBI Taxonomy" id="4217"/>
    <lineage>
        <taxon>Eukaryota</taxon>
        <taxon>Viridiplantae</taxon>
        <taxon>Streptophyta</taxon>
        <taxon>Embryophyta</taxon>
        <taxon>Tracheophyta</taxon>
        <taxon>Spermatophyta</taxon>
        <taxon>Magnoliopsida</taxon>
        <taxon>eudicotyledons</taxon>
        <taxon>Gunneridae</taxon>
        <taxon>Pentapetalae</taxon>
        <taxon>asterids</taxon>
        <taxon>campanulids</taxon>
        <taxon>Asterales</taxon>
        <taxon>Asteraceae</taxon>
        <taxon>Carduoideae</taxon>
        <taxon>Cardueae</taxon>
        <taxon>Arctiinae</taxon>
        <taxon>Arctium</taxon>
    </lineage>
</organism>
<accession>A0ACB8XPR2</accession>
<sequence>MEIEKPQDIVGEWKAEEDEQKAILRKCLIDNVVSLDHLEAIQAVCKSKKLSECKLKYLGGRNVLLAFETEEMKNCVLSNKVHEWSEEEENDDEWMVDESVFLDRNGKNDQREDGQEVGKERKMDEEPSVGIPVPPPAPKKEMVDQQLQGNRLEVNGGFEEAKVNSEKTAEDGHNDGSSGTVVIGLGDIDKAHVENGDGKSGLEFNRTGPDENKRNKGPFWESNGLSVDKANGPTGCWAESQGGSESRKLHGNDTQEDG</sequence>
<dbReference type="Proteomes" id="UP001055879">
    <property type="component" value="Linkage Group LG15"/>
</dbReference>
<dbReference type="EMBL" id="CM042061">
    <property type="protein sequence ID" value="KAI3672418.1"/>
    <property type="molecule type" value="Genomic_DNA"/>
</dbReference>
<reference evidence="2" key="1">
    <citation type="journal article" date="2022" name="Mol. Ecol. Resour.">
        <title>The genomes of chicory, endive, great burdock and yacon provide insights into Asteraceae palaeo-polyploidization history and plant inulin production.</title>
        <authorList>
            <person name="Fan W."/>
            <person name="Wang S."/>
            <person name="Wang H."/>
            <person name="Wang A."/>
            <person name="Jiang F."/>
            <person name="Liu H."/>
            <person name="Zhao H."/>
            <person name="Xu D."/>
            <person name="Zhang Y."/>
        </authorList>
    </citation>
    <scope>NUCLEOTIDE SEQUENCE [LARGE SCALE GENOMIC DNA]</scope>
    <source>
        <strain evidence="2">cv. Niubang</strain>
    </source>
</reference>
<gene>
    <name evidence="1" type="ORF">L6452_38506</name>
</gene>
<reference evidence="1 2" key="2">
    <citation type="journal article" date="2022" name="Mol. Ecol. Resour.">
        <title>The genomes of chicory, endive, great burdock and yacon provide insights into Asteraceae paleo-polyploidization history and plant inulin production.</title>
        <authorList>
            <person name="Fan W."/>
            <person name="Wang S."/>
            <person name="Wang H."/>
            <person name="Wang A."/>
            <person name="Jiang F."/>
            <person name="Liu H."/>
            <person name="Zhao H."/>
            <person name="Xu D."/>
            <person name="Zhang Y."/>
        </authorList>
    </citation>
    <scope>NUCLEOTIDE SEQUENCE [LARGE SCALE GENOMIC DNA]</scope>
    <source>
        <strain evidence="2">cv. Niubang</strain>
    </source>
</reference>
<name>A0ACB8XPR2_ARCLA</name>
<keyword evidence="2" id="KW-1185">Reference proteome</keyword>